<proteinExistence type="inferred from homology"/>
<keyword evidence="8 12" id="KW-0663">Pyridoxal phosphate</keyword>
<feature type="modified residue" description="N6-(pyridoxal phosphate)lysine" evidence="12">
    <location>
        <position position="107"/>
    </location>
</feature>
<evidence type="ECO:0000259" key="14">
    <source>
        <dbReference type="Pfam" id="PF14821"/>
    </source>
</evidence>
<comment type="pathway">
    <text evidence="2">Amino-acid biosynthesis; L-threonine biosynthesis; L-threonine from L-aspartate: step 5/5.</text>
</comment>
<dbReference type="GO" id="GO:0030170">
    <property type="term" value="F:pyridoxal phosphate binding"/>
    <property type="evidence" value="ECO:0007669"/>
    <property type="project" value="InterPro"/>
</dbReference>
<comment type="similarity">
    <text evidence="3">Belongs to the threonine synthase family.</text>
</comment>
<dbReference type="InterPro" id="IPR004450">
    <property type="entry name" value="Thr_synthase-like"/>
</dbReference>
<dbReference type="Pfam" id="PF24857">
    <property type="entry name" value="THR4_C"/>
    <property type="match status" value="1"/>
</dbReference>
<keyword evidence="7" id="KW-0791">Threonine biosynthesis</keyword>
<dbReference type="Pfam" id="PF14821">
    <property type="entry name" value="Thr_synth_N"/>
    <property type="match status" value="1"/>
</dbReference>
<dbReference type="InterPro" id="IPR000634">
    <property type="entry name" value="Ser/Thr_deHydtase_PyrdxlP-BS"/>
</dbReference>
<dbReference type="NCBIfam" id="TIGR00260">
    <property type="entry name" value="thrC"/>
    <property type="match status" value="1"/>
</dbReference>
<dbReference type="PANTHER" id="PTHR42690">
    <property type="entry name" value="THREONINE SYNTHASE FAMILY MEMBER"/>
    <property type="match status" value="1"/>
</dbReference>
<gene>
    <name evidence="15" type="primary">thrC</name>
    <name evidence="15" type="ORF">MARIT_1350</name>
</gene>
<evidence type="ECO:0000256" key="4">
    <source>
        <dbReference type="ARBA" id="ARBA00013028"/>
    </source>
</evidence>
<dbReference type="Gene3D" id="3.90.1380.10">
    <property type="entry name" value="Threonine synthase, N-terminal domain"/>
    <property type="match status" value="1"/>
</dbReference>
<dbReference type="GeneID" id="47722887"/>
<keyword evidence="16" id="KW-1185">Reference proteome</keyword>
<dbReference type="AlphaFoldDB" id="A0A2H1E8U1"/>
<evidence type="ECO:0000313" key="15">
    <source>
        <dbReference type="EMBL" id="SFZ81935.1"/>
    </source>
</evidence>
<dbReference type="PROSITE" id="PS00165">
    <property type="entry name" value="DEHYDRATASE_SER_THR"/>
    <property type="match status" value="1"/>
</dbReference>
<dbReference type="InterPro" id="IPR029144">
    <property type="entry name" value="Thr_synth_N"/>
</dbReference>
<evidence type="ECO:0000256" key="9">
    <source>
        <dbReference type="ARBA" id="ARBA00023239"/>
    </source>
</evidence>
<evidence type="ECO:0000256" key="3">
    <source>
        <dbReference type="ARBA" id="ARBA00005517"/>
    </source>
</evidence>
<name>A0A2H1E8U1_9FLAO</name>
<dbReference type="Pfam" id="PF00291">
    <property type="entry name" value="PALP"/>
    <property type="match status" value="1"/>
</dbReference>
<evidence type="ECO:0000256" key="6">
    <source>
        <dbReference type="ARBA" id="ARBA00022605"/>
    </source>
</evidence>
<dbReference type="STRING" id="1349785.GCA_000509405_00718"/>
<evidence type="ECO:0000259" key="13">
    <source>
        <dbReference type="Pfam" id="PF00291"/>
    </source>
</evidence>
<feature type="domain" description="Tryptophan synthase beta chain-like PALP" evidence="13">
    <location>
        <begin position="97"/>
        <end position="362"/>
    </location>
</feature>
<dbReference type="GO" id="GO:0009088">
    <property type="term" value="P:threonine biosynthetic process"/>
    <property type="evidence" value="ECO:0007669"/>
    <property type="project" value="UniProtKB-UniRule"/>
</dbReference>
<reference evidence="15 16" key="1">
    <citation type="submission" date="2016-11" db="EMBL/GenBank/DDBJ databases">
        <authorList>
            <person name="Jaros S."/>
            <person name="Januszkiewicz K."/>
            <person name="Wedrychowicz H."/>
        </authorList>
    </citation>
    <scope>NUCLEOTIDE SEQUENCE [LARGE SCALE GENOMIC DNA]</scope>
    <source>
        <strain evidence="15">NCIMB 2154T</strain>
    </source>
</reference>
<evidence type="ECO:0000256" key="2">
    <source>
        <dbReference type="ARBA" id="ARBA00004979"/>
    </source>
</evidence>
<dbReference type="EMBL" id="LT634361">
    <property type="protein sequence ID" value="SFZ81935.1"/>
    <property type="molecule type" value="Genomic_DNA"/>
</dbReference>
<dbReference type="Gene3D" id="3.40.50.1100">
    <property type="match status" value="2"/>
</dbReference>
<evidence type="ECO:0000256" key="11">
    <source>
        <dbReference type="NCBIfam" id="TIGR00260"/>
    </source>
</evidence>
<dbReference type="InterPro" id="IPR036052">
    <property type="entry name" value="TrpB-like_PALP_sf"/>
</dbReference>
<evidence type="ECO:0000256" key="1">
    <source>
        <dbReference type="ARBA" id="ARBA00001933"/>
    </source>
</evidence>
<dbReference type="KEGG" id="tmar:MARIT_1350"/>
<dbReference type="OrthoDB" id="9763107at2"/>
<evidence type="ECO:0000256" key="12">
    <source>
        <dbReference type="PIRSR" id="PIRSR604450-51"/>
    </source>
</evidence>
<dbReference type="InterPro" id="IPR037158">
    <property type="entry name" value="Thr_synth_N_sf"/>
</dbReference>
<keyword evidence="6" id="KW-0028">Amino-acid biosynthesis</keyword>
<evidence type="ECO:0000256" key="8">
    <source>
        <dbReference type="ARBA" id="ARBA00022898"/>
    </source>
</evidence>
<evidence type="ECO:0000256" key="10">
    <source>
        <dbReference type="ARBA" id="ARBA00049144"/>
    </source>
</evidence>
<dbReference type="RefSeq" id="WP_100211091.1">
    <property type="nucleotide sequence ID" value="NZ_CP138495.1"/>
</dbReference>
<dbReference type="InterPro" id="IPR001926">
    <property type="entry name" value="TrpB-like_PALP"/>
</dbReference>
<sequence>MNYFSLNHTSPKVNFKEAVINGLAPDRGLYFPENITPLSNNFIKNIENYSNEQIAYEAIKQFVGDEIPKEDLLKIISETISFDFPIQKIEENIGALELFHGPTMAFKDVGARFMARCLGYFNENNQNQVTVLVATSGDTGGAVANGFLEVKGVNVVILYPSGKVSDIQEKQLTTLGKNITALEVDGTFDDCQEMVKSAFLDPQISRNLTSANSINIARWLPQMFYFFFAYKQLYKQHKEIIFSVPSGNFGNICAGIMAQKLGLPIKHFIASTNINDTVPSFLTNEKYEPKPSKATISNAMDVGNPSNFIRIQALFNNDINELRKTFAAYSFSDMETRKAMKAIFQQTNYIADPHGAVGYLGLKKFGITKNQFGIFLETAHPVKFLDVVEETLSTTIEIPTPIQAIMRKQKQAIKISTYEALKLFLNNMELNKRS</sequence>
<dbReference type="PANTHER" id="PTHR42690:SF1">
    <property type="entry name" value="THREONINE SYNTHASE-LIKE 2"/>
    <property type="match status" value="1"/>
</dbReference>
<evidence type="ECO:0000256" key="5">
    <source>
        <dbReference type="ARBA" id="ARBA00018679"/>
    </source>
</evidence>
<evidence type="ECO:0000256" key="7">
    <source>
        <dbReference type="ARBA" id="ARBA00022697"/>
    </source>
</evidence>
<dbReference type="Proteomes" id="UP000231564">
    <property type="component" value="Chromosome MARIT"/>
</dbReference>
<dbReference type="SUPFAM" id="SSF53686">
    <property type="entry name" value="Tryptophan synthase beta subunit-like PLP-dependent enzymes"/>
    <property type="match status" value="1"/>
</dbReference>
<comment type="catalytic activity">
    <reaction evidence="10">
        <text>O-phospho-L-homoserine + H2O = L-threonine + phosphate</text>
        <dbReference type="Rhea" id="RHEA:10840"/>
        <dbReference type="ChEBI" id="CHEBI:15377"/>
        <dbReference type="ChEBI" id="CHEBI:43474"/>
        <dbReference type="ChEBI" id="CHEBI:57590"/>
        <dbReference type="ChEBI" id="CHEBI:57926"/>
        <dbReference type="EC" id="4.2.3.1"/>
    </reaction>
</comment>
<dbReference type="InterPro" id="IPR051166">
    <property type="entry name" value="Threonine_Synthase"/>
</dbReference>
<comment type="cofactor">
    <cofactor evidence="1 12">
        <name>pyridoxal 5'-phosphate</name>
        <dbReference type="ChEBI" id="CHEBI:597326"/>
    </cofactor>
</comment>
<organism evidence="15 16">
    <name type="scientific">Tenacibaculum maritimum NCIMB 2154</name>
    <dbReference type="NCBI Taxonomy" id="1349785"/>
    <lineage>
        <taxon>Bacteria</taxon>
        <taxon>Pseudomonadati</taxon>
        <taxon>Bacteroidota</taxon>
        <taxon>Flavobacteriia</taxon>
        <taxon>Flavobacteriales</taxon>
        <taxon>Flavobacteriaceae</taxon>
        <taxon>Tenacibaculum</taxon>
    </lineage>
</organism>
<evidence type="ECO:0000313" key="16">
    <source>
        <dbReference type="Proteomes" id="UP000231564"/>
    </source>
</evidence>
<protein>
    <recommendedName>
        <fullName evidence="5 11">Threonine synthase</fullName>
        <ecNumber evidence="4 11">4.2.3.1</ecNumber>
    </recommendedName>
</protein>
<feature type="domain" description="Threonine synthase N-terminal" evidence="14">
    <location>
        <begin position="2"/>
        <end position="79"/>
    </location>
</feature>
<dbReference type="GO" id="GO:0004795">
    <property type="term" value="F:threonine synthase activity"/>
    <property type="evidence" value="ECO:0007669"/>
    <property type="project" value="UniProtKB-UniRule"/>
</dbReference>
<accession>A0A2H1E8U1</accession>
<dbReference type="EC" id="4.2.3.1" evidence="4 11"/>
<dbReference type="UniPathway" id="UPA00050">
    <property type="reaction ID" value="UER00065"/>
</dbReference>
<keyword evidence="9 15" id="KW-0456">Lyase</keyword>